<dbReference type="Gene3D" id="3.20.20.140">
    <property type="entry name" value="Metal-dependent hydrolases"/>
    <property type="match status" value="1"/>
</dbReference>
<accession>A0A165DIG2</accession>
<organism evidence="2 3">
    <name type="scientific">Calocera cornea HHB12733</name>
    <dbReference type="NCBI Taxonomy" id="1353952"/>
    <lineage>
        <taxon>Eukaryota</taxon>
        <taxon>Fungi</taxon>
        <taxon>Dikarya</taxon>
        <taxon>Basidiomycota</taxon>
        <taxon>Agaricomycotina</taxon>
        <taxon>Dacrymycetes</taxon>
        <taxon>Dacrymycetales</taxon>
        <taxon>Dacrymycetaceae</taxon>
        <taxon>Calocera</taxon>
    </lineage>
</organism>
<gene>
    <name evidence="2" type="ORF">CALCODRAFT_501792</name>
</gene>
<reference evidence="2 3" key="1">
    <citation type="journal article" date="2016" name="Mol. Biol. Evol.">
        <title>Comparative Genomics of Early-Diverging Mushroom-Forming Fungi Provides Insights into the Origins of Lignocellulose Decay Capabilities.</title>
        <authorList>
            <person name="Nagy L.G."/>
            <person name="Riley R."/>
            <person name="Tritt A."/>
            <person name="Adam C."/>
            <person name="Daum C."/>
            <person name="Floudas D."/>
            <person name="Sun H."/>
            <person name="Yadav J.S."/>
            <person name="Pangilinan J."/>
            <person name="Larsson K.H."/>
            <person name="Matsuura K."/>
            <person name="Barry K."/>
            <person name="Labutti K."/>
            <person name="Kuo R."/>
            <person name="Ohm R.A."/>
            <person name="Bhattacharya S.S."/>
            <person name="Shirouzu T."/>
            <person name="Yoshinaga Y."/>
            <person name="Martin F.M."/>
            <person name="Grigoriev I.V."/>
            <person name="Hibbett D.S."/>
        </authorList>
    </citation>
    <scope>NUCLEOTIDE SEQUENCE [LARGE SCALE GENOMIC DNA]</scope>
    <source>
        <strain evidence="2 3">HHB12733</strain>
    </source>
</reference>
<evidence type="ECO:0000256" key="1">
    <source>
        <dbReference type="SAM" id="MobiDB-lite"/>
    </source>
</evidence>
<evidence type="ECO:0000313" key="3">
    <source>
        <dbReference type="Proteomes" id="UP000076842"/>
    </source>
</evidence>
<dbReference type="OrthoDB" id="2135488at2759"/>
<dbReference type="Proteomes" id="UP000076842">
    <property type="component" value="Unassembled WGS sequence"/>
</dbReference>
<dbReference type="InParanoid" id="A0A165DIG2"/>
<feature type="region of interest" description="Disordered" evidence="1">
    <location>
        <begin position="1"/>
        <end position="27"/>
    </location>
</feature>
<protein>
    <recommendedName>
        <fullName evidence="4">Amidohydrolase-related domain-containing protein</fullName>
    </recommendedName>
</protein>
<feature type="compositionally biased region" description="Basic and acidic residues" evidence="1">
    <location>
        <begin position="1"/>
        <end position="12"/>
    </location>
</feature>
<dbReference type="EMBL" id="KV424053">
    <property type="protein sequence ID" value="KZT52875.1"/>
    <property type="molecule type" value="Genomic_DNA"/>
</dbReference>
<name>A0A165DIG2_9BASI</name>
<keyword evidence="3" id="KW-1185">Reference proteome</keyword>
<evidence type="ECO:0008006" key="4">
    <source>
        <dbReference type="Google" id="ProtNLM"/>
    </source>
</evidence>
<sequence length="351" mass="38246">MSSYDDYSRDDVPPTPHTAGVGARRKHTPKLPLSAFSVQGSSSGFPLPTPDPSLMLPVSIVDAGVSGVSTWEGLSEWWTKAADHADRTSGIVVQAPTLEAAEGLVELYPGHMLNRAYTATMEKVLAVSVPIDLSEPFSLPERLSKSEVHLAINSPFKSASDTYAKGLQAVLEGGHVAEIEVAADLTTDAVWDELEDVLSKALPSEEQKRKPVVLKNLLPPALGFQTPLVKLLTHPVYKAYQDHITTLSLFPSVYVQFGPPEWGVVPAEKGNEEVQKERREWKRRIKLYLGPVVEAFGFSRIIYSSTGSSKAPISKASDWYTLARECVAEMGVEQDALDTVFGINGLDVYKA</sequence>
<dbReference type="STRING" id="1353952.A0A165DIG2"/>
<dbReference type="AlphaFoldDB" id="A0A165DIG2"/>
<evidence type="ECO:0000313" key="2">
    <source>
        <dbReference type="EMBL" id="KZT52875.1"/>
    </source>
</evidence>
<proteinExistence type="predicted"/>